<accession>A0A815UI84</accession>
<dbReference type="SUPFAM" id="SSF82771">
    <property type="entry name" value="GIY-YIG endonuclease"/>
    <property type="match status" value="1"/>
</dbReference>
<evidence type="ECO:0000313" key="1">
    <source>
        <dbReference type="EMBL" id="CAF1516303.1"/>
    </source>
</evidence>
<dbReference type="AlphaFoldDB" id="A0A815UI84"/>
<protein>
    <recommendedName>
        <fullName evidence="3">GIY-YIG domain-containing protein</fullName>
    </recommendedName>
</protein>
<proteinExistence type="predicted"/>
<gene>
    <name evidence="1" type="ORF">VCS650_LOCUS43048</name>
</gene>
<comment type="caution">
    <text evidence="1">The sequence shown here is derived from an EMBL/GenBank/DDBJ whole genome shotgun (WGS) entry which is preliminary data.</text>
</comment>
<dbReference type="Proteomes" id="UP000663891">
    <property type="component" value="Unassembled WGS sequence"/>
</dbReference>
<dbReference type="InterPro" id="IPR035901">
    <property type="entry name" value="GIY-YIG_endonuc_sf"/>
</dbReference>
<name>A0A815UI84_9BILA</name>
<feature type="non-terminal residue" evidence="1">
    <location>
        <position position="1"/>
    </location>
</feature>
<dbReference type="EMBL" id="CAJNON010002746">
    <property type="protein sequence ID" value="CAF1516303.1"/>
    <property type="molecule type" value="Genomic_DNA"/>
</dbReference>
<dbReference type="OrthoDB" id="10049109at2759"/>
<evidence type="ECO:0000313" key="2">
    <source>
        <dbReference type="Proteomes" id="UP000663891"/>
    </source>
</evidence>
<sequence length="240" mass="28024">ASCNTNNIIYALTCQCGNYDYIGETSGNLLKRLSSHQCFTHRLILETLIGETNYVRFWGGKTSQMTNKDSMRLYQHPKYCSSVIQSFLNQNLDYWIFVPILNEEADRENIYYQSSKVLQTTNTNNLNDNMIQKCLDALPRPPNGYKYSRFQINRQYDFFTMKHYQTQPNMNYIVFNTTMIAVLPMNTSDLFRQLVHSLLVTHAETKLNTLGHIFSYPYHAPINQNVWCANLRRPAPPSHH</sequence>
<organism evidence="1 2">
    <name type="scientific">Adineta steineri</name>
    <dbReference type="NCBI Taxonomy" id="433720"/>
    <lineage>
        <taxon>Eukaryota</taxon>
        <taxon>Metazoa</taxon>
        <taxon>Spiralia</taxon>
        <taxon>Gnathifera</taxon>
        <taxon>Rotifera</taxon>
        <taxon>Eurotatoria</taxon>
        <taxon>Bdelloidea</taxon>
        <taxon>Adinetida</taxon>
        <taxon>Adinetidae</taxon>
        <taxon>Adineta</taxon>
    </lineage>
</organism>
<reference evidence="1" key="1">
    <citation type="submission" date="2021-02" db="EMBL/GenBank/DDBJ databases">
        <authorList>
            <person name="Nowell W R."/>
        </authorList>
    </citation>
    <scope>NUCLEOTIDE SEQUENCE</scope>
</reference>
<evidence type="ECO:0008006" key="3">
    <source>
        <dbReference type="Google" id="ProtNLM"/>
    </source>
</evidence>